<sequence length="332" mass="38609">MANLVSHNMTAAMAPHCRHYRYRFFMIGLGISTCLVINVMRRMLLTYRNAVTDLSVERQATKVNQEVEDSLQLCTLKTLLDNPSYTIRETSSRILCERALHDPAVVESLLQHITHPDYETREPGVRALRMIMNSNRAVREIATPKFYMAIMKSLEYSLTDYEHHEYDTAWDNWNMRDVAERGCLSILEQCVREQGPDYLVRARFVGRWLAKEPWGEVPEDDSVRQSNFNNLIYKQQHYRLYTICTALFWHNAGRKQLFDTQLVPAQRVEDWQDVRMINGLGTSGENADEAPGLIDTLEQVVSRRPREQSAAEEHLRRRHREVMVINGNIIPG</sequence>
<name>A0A9P7Z363_9HELO</name>
<evidence type="ECO:0000313" key="3">
    <source>
        <dbReference type="Proteomes" id="UP000887226"/>
    </source>
</evidence>
<dbReference type="AlphaFoldDB" id="A0A9P7Z363"/>
<evidence type="ECO:0000313" key="2">
    <source>
        <dbReference type="EMBL" id="KAG9244465.1"/>
    </source>
</evidence>
<evidence type="ECO:0008006" key="4">
    <source>
        <dbReference type="Google" id="ProtNLM"/>
    </source>
</evidence>
<comment type="caution">
    <text evidence="2">The sequence shown here is derived from an EMBL/GenBank/DDBJ whole genome shotgun (WGS) entry which is preliminary data.</text>
</comment>
<organism evidence="2 3">
    <name type="scientific">Calycina marina</name>
    <dbReference type="NCBI Taxonomy" id="1763456"/>
    <lineage>
        <taxon>Eukaryota</taxon>
        <taxon>Fungi</taxon>
        <taxon>Dikarya</taxon>
        <taxon>Ascomycota</taxon>
        <taxon>Pezizomycotina</taxon>
        <taxon>Leotiomycetes</taxon>
        <taxon>Helotiales</taxon>
        <taxon>Pezizellaceae</taxon>
        <taxon>Calycina</taxon>
    </lineage>
</organism>
<dbReference type="Proteomes" id="UP000887226">
    <property type="component" value="Unassembled WGS sequence"/>
</dbReference>
<keyword evidence="3" id="KW-1185">Reference proteome</keyword>
<dbReference type="Gene3D" id="1.25.10.10">
    <property type="entry name" value="Leucine-rich Repeat Variant"/>
    <property type="match status" value="1"/>
</dbReference>
<dbReference type="EMBL" id="MU253904">
    <property type="protein sequence ID" value="KAG9244465.1"/>
    <property type="molecule type" value="Genomic_DNA"/>
</dbReference>
<reference evidence="2" key="1">
    <citation type="journal article" date="2021" name="IMA Fungus">
        <title>Genomic characterization of three marine fungi, including Emericellopsis atlantica sp. nov. with signatures of a generalist lifestyle and marine biomass degradation.</title>
        <authorList>
            <person name="Hagestad O.C."/>
            <person name="Hou L."/>
            <person name="Andersen J.H."/>
            <person name="Hansen E.H."/>
            <person name="Altermark B."/>
            <person name="Li C."/>
            <person name="Kuhnert E."/>
            <person name="Cox R.J."/>
            <person name="Crous P.W."/>
            <person name="Spatafora J.W."/>
            <person name="Lail K."/>
            <person name="Amirebrahimi M."/>
            <person name="Lipzen A."/>
            <person name="Pangilinan J."/>
            <person name="Andreopoulos W."/>
            <person name="Hayes R.D."/>
            <person name="Ng V."/>
            <person name="Grigoriev I.V."/>
            <person name="Jackson S.A."/>
            <person name="Sutton T.D.S."/>
            <person name="Dobson A.D.W."/>
            <person name="Rama T."/>
        </authorList>
    </citation>
    <scope>NUCLEOTIDE SEQUENCE</scope>
    <source>
        <strain evidence="2">TRa3180A</strain>
    </source>
</reference>
<feature type="transmembrane region" description="Helical" evidence="1">
    <location>
        <begin position="20"/>
        <end position="40"/>
    </location>
</feature>
<keyword evidence="1" id="KW-1133">Transmembrane helix</keyword>
<dbReference type="SUPFAM" id="SSF48371">
    <property type="entry name" value="ARM repeat"/>
    <property type="match status" value="1"/>
</dbReference>
<proteinExistence type="predicted"/>
<dbReference type="InterPro" id="IPR011989">
    <property type="entry name" value="ARM-like"/>
</dbReference>
<gene>
    <name evidence="2" type="ORF">BJ878DRAFT_68803</name>
</gene>
<evidence type="ECO:0000256" key="1">
    <source>
        <dbReference type="SAM" id="Phobius"/>
    </source>
</evidence>
<keyword evidence="1" id="KW-0472">Membrane</keyword>
<dbReference type="InterPro" id="IPR016024">
    <property type="entry name" value="ARM-type_fold"/>
</dbReference>
<protein>
    <recommendedName>
        <fullName evidence="4">ARM repeat superfamily protein</fullName>
    </recommendedName>
</protein>
<accession>A0A9P7Z363</accession>
<keyword evidence="1" id="KW-0812">Transmembrane</keyword>
<dbReference type="OrthoDB" id="5385189at2759"/>